<dbReference type="PROSITE" id="PS50005">
    <property type="entry name" value="TPR"/>
    <property type="match status" value="1"/>
</dbReference>
<evidence type="ECO:0000313" key="4">
    <source>
        <dbReference type="Proteomes" id="UP001430796"/>
    </source>
</evidence>
<dbReference type="SUPFAM" id="SSF48452">
    <property type="entry name" value="TPR-like"/>
    <property type="match status" value="1"/>
</dbReference>
<evidence type="ECO:0000256" key="2">
    <source>
        <dbReference type="PROSITE-ProRule" id="PRU00339"/>
    </source>
</evidence>
<dbReference type="PANTHER" id="PTHR12788:SF10">
    <property type="entry name" value="PROTEIN-TYROSINE SULFOTRANSFERASE"/>
    <property type="match status" value="1"/>
</dbReference>
<dbReference type="PANTHER" id="PTHR12788">
    <property type="entry name" value="PROTEIN-TYROSINE SULFOTRANSFERASE 2"/>
    <property type="match status" value="1"/>
</dbReference>
<proteinExistence type="predicted"/>
<dbReference type="InterPro" id="IPR026634">
    <property type="entry name" value="TPST-like"/>
</dbReference>
<reference evidence="3 4" key="2">
    <citation type="submission" date="2022-01" db="EMBL/GenBank/DDBJ databases">
        <title>Lysobacter chinensis sp. nov., a bacterium isolated from cow dung compost.</title>
        <authorList>
            <person name="Liu Y."/>
        </authorList>
    </citation>
    <scope>NUCLEOTIDE SEQUENCE [LARGE SCALE GENOMIC DNA]</scope>
    <source>
        <strain evidence="3 4">TLK-CK17</strain>
    </source>
</reference>
<dbReference type="SMART" id="SM00028">
    <property type="entry name" value="TPR"/>
    <property type="match status" value="4"/>
</dbReference>
<dbReference type="Proteomes" id="UP001430796">
    <property type="component" value="Unassembled WGS sequence"/>
</dbReference>
<keyword evidence="4" id="KW-1185">Reference proteome</keyword>
<dbReference type="Pfam" id="PF13181">
    <property type="entry name" value="TPR_8"/>
    <property type="match status" value="1"/>
</dbReference>
<protein>
    <submittedName>
        <fullName evidence="3">Sulfotransferase</fullName>
    </submittedName>
</protein>
<organism evidence="3 4">
    <name type="scientific">Marilutibacter chinensis</name>
    <dbReference type="NCBI Taxonomy" id="2912247"/>
    <lineage>
        <taxon>Bacteria</taxon>
        <taxon>Pseudomonadati</taxon>
        <taxon>Pseudomonadota</taxon>
        <taxon>Gammaproteobacteria</taxon>
        <taxon>Lysobacterales</taxon>
        <taxon>Lysobacteraceae</taxon>
        <taxon>Marilutibacter</taxon>
    </lineage>
</organism>
<evidence type="ECO:0000313" key="3">
    <source>
        <dbReference type="EMBL" id="MCF7223204.1"/>
    </source>
</evidence>
<dbReference type="EMBL" id="JAKJPO010000012">
    <property type="protein sequence ID" value="MCF7223204.1"/>
    <property type="molecule type" value="Genomic_DNA"/>
</dbReference>
<dbReference type="InterPro" id="IPR027417">
    <property type="entry name" value="P-loop_NTPase"/>
</dbReference>
<dbReference type="SUPFAM" id="SSF52540">
    <property type="entry name" value="P-loop containing nucleoside triphosphate hydrolases"/>
    <property type="match status" value="1"/>
</dbReference>
<evidence type="ECO:0000256" key="1">
    <source>
        <dbReference type="ARBA" id="ARBA00022679"/>
    </source>
</evidence>
<dbReference type="Gene3D" id="1.25.40.10">
    <property type="entry name" value="Tetratricopeptide repeat domain"/>
    <property type="match status" value="1"/>
</dbReference>
<name>A0ABS9HYF7_9GAMM</name>
<comment type="caution">
    <text evidence="3">The sequence shown here is derived from an EMBL/GenBank/DDBJ whole genome shotgun (WGS) entry which is preliminary data.</text>
</comment>
<keyword evidence="2" id="KW-0802">TPR repeat</keyword>
<keyword evidence="1" id="KW-0808">Transferase</keyword>
<reference evidence="3 4" key="3">
    <citation type="submission" date="2022-01" db="EMBL/GenBank/DDBJ databases">
        <authorList>
            <person name="Zhou L.Y."/>
        </authorList>
    </citation>
    <scope>NUCLEOTIDE SEQUENCE [LARGE SCALE GENOMIC DNA]</scope>
    <source>
        <strain evidence="3 4">TLK-CK17</strain>
    </source>
</reference>
<dbReference type="Pfam" id="PF13469">
    <property type="entry name" value="Sulfotransfer_3"/>
    <property type="match status" value="1"/>
</dbReference>
<accession>A0ABS9HYF7</accession>
<dbReference type="InterPro" id="IPR011990">
    <property type="entry name" value="TPR-like_helical_dom_sf"/>
</dbReference>
<dbReference type="Gene3D" id="3.40.50.300">
    <property type="entry name" value="P-loop containing nucleotide triphosphate hydrolases"/>
    <property type="match status" value="1"/>
</dbReference>
<reference evidence="4" key="1">
    <citation type="submission" date="2022-01" db="EMBL/GenBank/DDBJ databases">
        <title>Lysobacter chinensis sp. nov., a bacterium isolated from cow dung compost.</title>
        <authorList>
            <person name="Zhou L.Y."/>
        </authorList>
    </citation>
    <scope>NUCLEOTIDE SEQUENCE [LARGE SCALE GENOMIC DNA]</scope>
    <source>
        <strain evidence="4">TLK-CK17</strain>
    </source>
</reference>
<feature type="repeat" description="TPR" evidence="2">
    <location>
        <begin position="106"/>
        <end position="139"/>
    </location>
</feature>
<sequence>MTDHSHTYAKAVDALNRGQWPQALALADSLLPEVGGHAGVHFVAGVAALYMQVMPRALGHLETAVRLNPARPDYAAQLARALASAAMTRQALEVAGRALAQDPTDTMTLDTLGVVFTQGNAHEDAVRAFRRAAALRPDVASYRFNLATSLTFLGQVDAAEQEYEACLTRDPRYWKAHLALAQLRRQSAEGNHLKRLKGLLGQAAGDLGGRTYLHLAISKELEDIGQFSEAFTHLQAGKQAGGERRNYSFERDRALFDAIIAAFDAPLEAVVGHGSGEPIFVIGMPRTGTTLVDRILGSHPEVHTAGELPNFGFLLKRLSGSRTPALLDADTLSRSAPIDAARLGQAYIDSTRPGTGHTPRFTDKLPHNFLYAGHIARALPNARIVCLHRDPVDTCLSNFRQLFSQGSQHYDYSFDLLDTGRYYLQFKRLMEHWERVLPGRILSLDYEDIVDDQEACTRRLLEFCGLPWNEACLAFERNQAPVATASVVQVREPLYRSAIRRWKRYEPQLAELIALLREGGVAID</sequence>
<gene>
    <name evidence="3" type="ORF">L3V18_15615</name>
</gene>
<dbReference type="InterPro" id="IPR019734">
    <property type="entry name" value="TPR_rpt"/>
</dbReference>